<dbReference type="Proteomes" id="UP000295244">
    <property type="component" value="Unassembled WGS sequence"/>
</dbReference>
<keyword evidence="2" id="KW-1185">Reference proteome</keyword>
<dbReference type="AlphaFoldDB" id="A0A4R1B8L3"/>
<gene>
    <name evidence="1" type="ORF">E0L93_15230</name>
</gene>
<dbReference type="RefSeq" id="WP_132692940.1">
    <property type="nucleotide sequence ID" value="NZ_SKBU01000042.1"/>
</dbReference>
<evidence type="ECO:0000313" key="1">
    <source>
        <dbReference type="EMBL" id="TCJ13055.1"/>
    </source>
</evidence>
<proteinExistence type="predicted"/>
<sequence>MMFRDDFMHEFARQYMAERQRFAEQCRMARRAKRRPSWRARAARRFFDMAFAVEPDEAWRAVWERMMRGEGARR</sequence>
<organism evidence="1 2">
    <name type="scientific">Rubrobacter taiwanensis</name>
    <dbReference type="NCBI Taxonomy" id="185139"/>
    <lineage>
        <taxon>Bacteria</taxon>
        <taxon>Bacillati</taxon>
        <taxon>Actinomycetota</taxon>
        <taxon>Rubrobacteria</taxon>
        <taxon>Rubrobacterales</taxon>
        <taxon>Rubrobacteraceae</taxon>
        <taxon>Rubrobacter</taxon>
    </lineage>
</organism>
<protein>
    <submittedName>
        <fullName evidence="1">Uncharacterized protein</fullName>
    </submittedName>
</protein>
<evidence type="ECO:0000313" key="2">
    <source>
        <dbReference type="Proteomes" id="UP000295244"/>
    </source>
</evidence>
<comment type="caution">
    <text evidence="1">The sequence shown here is derived from an EMBL/GenBank/DDBJ whole genome shotgun (WGS) entry which is preliminary data.</text>
</comment>
<accession>A0A4R1B8L3</accession>
<reference evidence="1 2" key="1">
    <citation type="submission" date="2019-03" db="EMBL/GenBank/DDBJ databases">
        <title>Whole genome sequence of a novel Rubrobacter taiwanensis strain, isolated from Yellowstone National Park.</title>
        <authorList>
            <person name="Freed S."/>
            <person name="Ramaley R.F."/>
            <person name="Kyndt J.A."/>
        </authorList>
    </citation>
    <scope>NUCLEOTIDE SEQUENCE [LARGE SCALE GENOMIC DNA]</scope>
    <source>
        <strain evidence="1 2">Yellowstone</strain>
    </source>
</reference>
<name>A0A4R1B8L3_9ACTN</name>
<dbReference type="EMBL" id="SKBU01000042">
    <property type="protein sequence ID" value="TCJ13055.1"/>
    <property type="molecule type" value="Genomic_DNA"/>
</dbReference>